<evidence type="ECO:0000313" key="5">
    <source>
        <dbReference type="EMBL" id="KAA6352555.1"/>
    </source>
</evidence>
<dbReference type="EC" id="3.2.1.21" evidence="5"/>
<evidence type="ECO:0000256" key="3">
    <source>
        <dbReference type="ARBA" id="ARBA00023277"/>
    </source>
</evidence>
<dbReference type="InterPro" id="IPR036962">
    <property type="entry name" value="Glyco_hydro_3_N_sf"/>
</dbReference>
<keyword evidence="2 5" id="KW-0378">Hydrolase</keyword>
<keyword evidence="3" id="KW-0119">Carbohydrate metabolism</keyword>
<dbReference type="InterPro" id="IPR036881">
    <property type="entry name" value="Glyco_hydro_3_C_sf"/>
</dbReference>
<dbReference type="Pfam" id="PF00933">
    <property type="entry name" value="Glyco_hydro_3"/>
    <property type="match status" value="1"/>
</dbReference>
<dbReference type="PANTHER" id="PTHR42715:SF10">
    <property type="entry name" value="BETA-GLUCOSIDASE"/>
    <property type="match status" value="1"/>
</dbReference>
<feature type="domain" description="Fibronectin type III-like" evidence="4">
    <location>
        <begin position="655"/>
        <end position="725"/>
    </location>
</feature>
<dbReference type="GO" id="GO:0005975">
    <property type="term" value="P:carbohydrate metabolic process"/>
    <property type="evidence" value="ECO:0007669"/>
    <property type="project" value="InterPro"/>
</dbReference>
<dbReference type="InterPro" id="IPR019800">
    <property type="entry name" value="Glyco_hydro_3_AS"/>
</dbReference>
<dbReference type="InterPro" id="IPR017853">
    <property type="entry name" value="GH"/>
</dbReference>
<dbReference type="SUPFAM" id="SSF51445">
    <property type="entry name" value="(Trans)glycosidases"/>
    <property type="match status" value="1"/>
</dbReference>
<proteinExistence type="inferred from homology"/>
<dbReference type="PROSITE" id="PS00775">
    <property type="entry name" value="GLYCOSYL_HYDROL_F3"/>
    <property type="match status" value="1"/>
</dbReference>
<dbReference type="SUPFAM" id="SSF52279">
    <property type="entry name" value="Beta-D-glucan exohydrolase, C-terminal domain"/>
    <property type="match status" value="1"/>
</dbReference>
<dbReference type="PRINTS" id="PR00133">
    <property type="entry name" value="GLHYDRLASE3"/>
</dbReference>
<organism evidence="5">
    <name type="scientific">termite gut metagenome</name>
    <dbReference type="NCBI Taxonomy" id="433724"/>
    <lineage>
        <taxon>unclassified sequences</taxon>
        <taxon>metagenomes</taxon>
        <taxon>organismal metagenomes</taxon>
    </lineage>
</organism>
<dbReference type="Gene3D" id="3.20.20.300">
    <property type="entry name" value="Glycoside hydrolase, family 3, N-terminal domain"/>
    <property type="match status" value="1"/>
</dbReference>
<evidence type="ECO:0000256" key="2">
    <source>
        <dbReference type="ARBA" id="ARBA00022801"/>
    </source>
</evidence>
<dbReference type="PANTHER" id="PTHR42715">
    <property type="entry name" value="BETA-GLUCOSIDASE"/>
    <property type="match status" value="1"/>
</dbReference>
<dbReference type="Gene3D" id="3.40.50.1700">
    <property type="entry name" value="Glycoside hydrolase family 3 C-terminal domain"/>
    <property type="match status" value="1"/>
</dbReference>
<dbReference type="SMART" id="SM01217">
    <property type="entry name" value="Fn3_like"/>
    <property type="match status" value="1"/>
</dbReference>
<dbReference type="Pfam" id="PF14310">
    <property type="entry name" value="Fn3-like"/>
    <property type="match status" value="1"/>
</dbReference>
<accession>A0A5J4T596</accession>
<protein>
    <submittedName>
        <fullName evidence="5">Beta-glucosidase</fullName>
        <ecNumber evidence="5">3.2.1.21</ecNumber>
    </submittedName>
</protein>
<comment type="caution">
    <text evidence="5">The sequence shown here is derived from an EMBL/GenBank/DDBJ whole genome shotgun (WGS) entry which is preliminary data.</text>
</comment>
<dbReference type="Pfam" id="PF01915">
    <property type="entry name" value="Glyco_hydro_3_C"/>
    <property type="match status" value="1"/>
</dbReference>
<dbReference type="InterPro" id="IPR002772">
    <property type="entry name" value="Glyco_hydro_3_C"/>
</dbReference>
<evidence type="ECO:0000259" key="4">
    <source>
        <dbReference type="SMART" id="SM01217"/>
    </source>
</evidence>
<sequence>MKLKTLILGVSFTALPLIAQEKPVYLNTDKPIEERVEDALKRMTLEEKVAMTHAQSKFSSPGVPRLGIPENWMTDGPHGIRAEVLWDEWYGANWTSDSCTAFPALTCLAATWNTDMSALYGKSIGEEARYRNKNVLLGPGVNIYRTPLNGRNFEYMGEDPYLSSQMVVPYIQAVQKNGVATCVKHFALNNQEVYRGHINVIVDDRALHEIYLPAFKAAVEEGKAWAIMGSYNQYKNEHCCHNQYLLNDILKRDWKFDGVVISDWGGVHDTGQAVHNGLDMEFGSWTNGLNWGASNAYDNYYLANPYLNLLRNNKASIKELDDKVRRILRLTFRTTMSKDRPYGSFGTEEHALAGRKIAEEGIVLLQNNNNVLPVDLSKVKNILVVGENAVKRMTIGGGSSSLKAKYEVSPLAGIQKRVGNSAKVTYLPGYASPAVKEQDVKNAKAPKQTKTDAETLRIEALSAAKDADVILFIGGLNKNNGQDCEGNDRKELDLPYGQNELITALSKVNPNTVVVVISGNAVTMPWVKNVPSIVEAWYSGTETGNALVSVLFGDVNPSGKLPFTFPIRLEDNAAHALGEYPGDSVNVTYKESIFVGYRWADMQKKVKPLFAFGHGLSYTTFEYGKPIADKKKISLDETVTFTVKVKNTGTREGQEVVQLYISDKKSSLPRPVKELKGFKKVKLAPGEEKEVSFTVCKAALSFYDDTKGQWVAEPGKFEAIIAASATDIKGIIEFELI</sequence>
<name>A0A5J4T596_9ZZZZ</name>
<gene>
    <name evidence="5" type="ORF">EZS27_000007</name>
</gene>
<dbReference type="InterPro" id="IPR050288">
    <property type="entry name" value="Cellulose_deg_GH3"/>
</dbReference>
<dbReference type="FunFam" id="2.60.40.10:FF:000495">
    <property type="entry name" value="Periplasmic beta-glucosidase"/>
    <property type="match status" value="1"/>
</dbReference>
<dbReference type="InterPro" id="IPR001764">
    <property type="entry name" value="Glyco_hydro_3_N"/>
</dbReference>
<dbReference type="AlphaFoldDB" id="A0A5J4T596"/>
<evidence type="ECO:0000256" key="1">
    <source>
        <dbReference type="ARBA" id="ARBA00005336"/>
    </source>
</evidence>
<keyword evidence="5" id="KW-0326">Glycosidase</keyword>
<dbReference type="InterPro" id="IPR026891">
    <property type="entry name" value="Fn3-like"/>
</dbReference>
<dbReference type="InterPro" id="IPR013783">
    <property type="entry name" value="Ig-like_fold"/>
</dbReference>
<comment type="similarity">
    <text evidence="1">Belongs to the glycosyl hydrolase 3 family.</text>
</comment>
<reference evidence="5" key="1">
    <citation type="submission" date="2019-03" db="EMBL/GenBank/DDBJ databases">
        <title>Single cell metagenomics reveals metabolic interactions within the superorganism composed of flagellate Streblomastix strix and complex community of Bacteroidetes bacteria on its surface.</title>
        <authorList>
            <person name="Treitli S.C."/>
            <person name="Kolisko M."/>
            <person name="Husnik F."/>
            <person name="Keeling P."/>
            <person name="Hampl V."/>
        </authorList>
    </citation>
    <scope>NUCLEOTIDE SEQUENCE</scope>
    <source>
        <strain evidence="5">STM</strain>
    </source>
</reference>
<dbReference type="GO" id="GO:0008422">
    <property type="term" value="F:beta-glucosidase activity"/>
    <property type="evidence" value="ECO:0007669"/>
    <property type="project" value="UniProtKB-EC"/>
</dbReference>
<dbReference type="Gene3D" id="2.60.40.10">
    <property type="entry name" value="Immunoglobulins"/>
    <property type="match status" value="1"/>
</dbReference>
<dbReference type="EMBL" id="SNRY01000001">
    <property type="protein sequence ID" value="KAA6352555.1"/>
    <property type="molecule type" value="Genomic_DNA"/>
</dbReference>